<evidence type="ECO:0000313" key="3">
    <source>
        <dbReference type="Proteomes" id="UP000640930"/>
    </source>
</evidence>
<dbReference type="EMBL" id="JACSQA010000003">
    <property type="protein sequence ID" value="MBD8025652.1"/>
    <property type="molecule type" value="Genomic_DNA"/>
</dbReference>
<feature type="transmembrane region" description="Helical" evidence="1">
    <location>
        <begin position="151"/>
        <end position="177"/>
    </location>
</feature>
<gene>
    <name evidence="2" type="ORF">H9636_03185</name>
</gene>
<sequence>MKKCLSCNNVQETGNFCGKCGGNQFEIIQNDDNASNVSTNSELYKANKESAVTSVNNDQNYHSKNPSQPNIQVEKVKEKSRAYFSHFVSYLKKPSLIFSNGQQEFVNSMITIVTFSLILSLSIYLLINNITKSIFGDYRSMFDTSIVSPPFFSIFFSAFIFCLISIAIVILSLFIILKIFGPEKSVKEIVSYLGVHSIPAAILVIIGLLLVLIKSLVAGYIFLALSFTLIILIIPLYIISRLIVSKVKSIDSYYGYLLYIVFFSILYAIVIAIIGDATIGQFIDQLDMY</sequence>
<protein>
    <recommendedName>
        <fullName evidence="4">Yip1 domain-containing protein</fullName>
    </recommendedName>
</protein>
<name>A0ABR8X8K3_9BACL</name>
<feature type="transmembrane region" description="Helical" evidence="1">
    <location>
        <begin position="219"/>
        <end position="244"/>
    </location>
</feature>
<dbReference type="Proteomes" id="UP000640930">
    <property type="component" value="Unassembled WGS sequence"/>
</dbReference>
<evidence type="ECO:0000313" key="2">
    <source>
        <dbReference type="EMBL" id="MBD8025652.1"/>
    </source>
</evidence>
<keyword evidence="1" id="KW-1133">Transmembrane helix</keyword>
<dbReference type="RefSeq" id="WP_191706201.1">
    <property type="nucleotide sequence ID" value="NZ_JACSQA010000003.1"/>
</dbReference>
<keyword evidence="1" id="KW-0812">Transmembrane</keyword>
<comment type="caution">
    <text evidence="2">The sequence shown here is derived from an EMBL/GenBank/DDBJ whole genome shotgun (WGS) entry which is preliminary data.</text>
</comment>
<organism evidence="2 3">
    <name type="scientific">Ureibacillus galli</name>
    <dbReference type="NCBI Taxonomy" id="2762222"/>
    <lineage>
        <taxon>Bacteria</taxon>
        <taxon>Bacillati</taxon>
        <taxon>Bacillota</taxon>
        <taxon>Bacilli</taxon>
        <taxon>Bacillales</taxon>
        <taxon>Caryophanaceae</taxon>
        <taxon>Ureibacillus</taxon>
    </lineage>
</organism>
<keyword evidence="3" id="KW-1185">Reference proteome</keyword>
<reference evidence="2 3" key="1">
    <citation type="submission" date="2020-08" db="EMBL/GenBank/DDBJ databases">
        <title>A Genomic Blueprint of the Chicken Gut Microbiome.</title>
        <authorList>
            <person name="Gilroy R."/>
            <person name="Ravi A."/>
            <person name="Getino M."/>
            <person name="Pursley I."/>
            <person name="Horton D.L."/>
            <person name="Alikhan N.-F."/>
            <person name="Baker D."/>
            <person name="Gharbi K."/>
            <person name="Hall N."/>
            <person name="Watson M."/>
            <person name="Adriaenssens E.M."/>
            <person name="Foster-Nyarko E."/>
            <person name="Jarju S."/>
            <person name="Secka A."/>
            <person name="Antonio M."/>
            <person name="Oren A."/>
            <person name="Chaudhuri R."/>
            <person name="La Ragione R.M."/>
            <person name="Hildebrand F."/>
            <person name="Pallen M.J."/>
        </authorList>
    </citation>
    <scope>NUCLEOTIDE SEQUENCE [LARGE SCALE GENOMIC DNA]</scope>
    <source>
        <strain evidence="2 3">Re31</strain>
    </source>
</reference>
<proteinExistence type="predicted"/>
<feature type="transmembrane region" description="Helical" evidence="1">
    <location>
        <begin position="189"/>
        <end position="213"/>
    </location>
</feature>
<evidence type="ECO:0000256" key="1">
    <source>
        <dbReference type="SAM" id="Phobius"/>
    </source>
</evidence>
<keyword evidence="1" id="KW-0472">Membrane</keyword>
<accession>A0ABR8X8K3</accession>
<evidence type="ECO:0008006" key="4">
    <source>
        <dbReference type="Google" id="ProtNLM"/>
    </source>
</evidence>
<feature type="transmembrane region" description="Helical" evidence="1">
    <location>
        <begin position="256"/>
        <end position="283"/>
    </location>
</feature>
<feature type="transmembrane region" description="Helical" evidence="1">
    <location>
        <begin position="105"/>
        <end position="127"/>
    </location>
</feature>